<evidence type="ECO:0000313" key="2">
    <source>
        <dbReference type="EMBL" id="TVU18544.1"/>
    </source>
</evidence>
<dbReference type="InterPro" id="IPR005174">
    <property type="entry name" value="KIB1-4_b-propeller"/>
</dbReference>
<dbReference type="OrthoDB" id="1863935at2759"/>
<gene>
    <name evidence="2" type="ORF">EJB05_34649</name>
</gene>
<sequence>MPMWSSYLVESRDDLFHVVVFFFRGENVHKVAEVAVYKMDFSASASWRKVDGIGVDRVFLLGGHDIGISSFGASCAASACGLTGNCIYFLNHVGESFLHVFDLEKGTEEVQRPFHDIVCHLRLPFWLTSLFVSLRCSRFTVATAEKITANTVTAAEEITGTL</sequence>
<dbReference type="Gramene" id="TVU18544">
    <property type="protein sequence ID" value="TVU18544"/>
    <property type="gene ID" value="EJB05_34649"/>
</dbReference>
<name>A0A5J9U4R1_9POAL</name>
<organism evidence="2 3">
    <name type="scientific">Eragrostis curvula</name>
    <name type="common">weeping love grass</name>
    <dbReference type="NCBI Taxonomy" id="38414"/>
    <lineage>
        <taxon>Eukaryota</taxon>
        <taxon>Viridiplantae</taxon>
        <taxon>Streptophyta</taxon>
        <taxon>Embryophyta</taxon>
        <taxon>Tracheophyta</taxon>
        <taxon>Spermatophyta</taxon>
        <taxon>Magnoliopsida</taxon>
        <taxon>Liliopsida</taxon>
        <taxon>Poales</taxon>
        <taxon>Poaceae</taxon>
        <taxon>PACMAD clade</taxon>
        <taxon>Chloridoideae</taxon>
        <taxon>Eragrostideae</taxon>
        <taxon>Eragrostidinae</taxon>
        <taxon>Eragrostis</taxon>
    </lineage>
</organism>
<evidence type="ECO:0000259" key="1">
    <source>
        <dbReference type="Pfam" id="PF03478"/>
    </source>
</evidence>
<accession>A0A5J9U4R1</accession>
<comment type="caution">
    <text evidence="2">The sequence shown here is derived from an EMBL/GenBank/DDBJ whole genome shotgun (WGS) entry which is preliminary data.</text>
</comment>
<keyword evidence="3" id="KW-1185">Reference proteome</keyword>
<dbReference type="PANTHER" id="PTHR33127:SF45">
    <property type="entry name" value="OS05G0143700 PROTEIN"/>
    <property type="match status" value="1"/>
</dbReference>
<evidence type="ECO:0000313" key="3">
    <source>
        <dbReference type="Proteomes" id="UP000324897"/>
    </source>
</evidence>
<proteinExistence type="predicted"/>
<feature type="non-terminal residue" evidence="2">
    <location>
        <position position="1"/>
    </location>
</feature>
<feature type="domain" description="KIB1-4 beta-propeller" evidence="1">
    <location>
        <begin position="5"/>
        <end position="101"/>
    </location>
</feature>
<dbReference type="EMBL" id="RWGY01000029">
    <property type="protein sequence ID" value="TVU18544.1"/>
    <property type="molecule type" value="Genomic_DNA"/>
</dbReference>
<dbReference type="Pfam" id="PF03478">
    <property type="entry name" value="Beta-prop_KIB1-4"/>
    <property type="match status" value="1"/>
</dbReference>
<reference evidence="2 3" key="1">
    <citation type="journal article" date="2019" name="Sci. Rep.">
        <title>A high-quality genome of Eragrostis curvula grass provides insights into Poaceae evolution and supports new strategies to enhance forage quality.</title>
        <authorList>
            <person name="Carballo J."/>
            <person name="Santos B.A.C.M."/>
            <person name="Zappacosta D."/>
            <person name="Garbus I."/>
            <person name="Selva J.P."/>
            <person name="Gallo C.A."/>
            <person name="Diaz A."/>
            <person name="Albertini E."/>
            <person name="Caccamo M."/>
            <person name="Echenique V."/>
        </authorList>
    </citation>
    <scope>NUCLEOTIDE SEQUENCE [LARGE SCALE GENOMIC DNA]</scope>
    <source>
        <strain evidence="3">cv. Victoria</strain>
        <tissue evidence="2">Leaf</tissue>
    </source>
</reference>
<protein>
    <recommendedName>
        <fullName evidence="1">KIB1-4 beta-propeller domain-containing protein</fullName>
    </recommendedName>
</protein>
<dbReference type="Proteomes" id="UP000324897">
    <property type="component" value="Chromosome 7"/>
</dbReference>
<dbReference type="AlphaFoldDB" id="A0A5J9U4R1"/>
<dbReference type="PANTHER" id="PTHR33127">
    <property type="entry name" value="TRANSMEMBRANE PROTEIN"/>
    <property type="match status" value="1"/>
</dbReference>